<feature type="non-terminal residue" evidence="2">
    <location>
        <position position="1"/>
    </location>
</feature>
<organism evidence="2">
    <name type="scientific">uncultured Gemmatimonadaceae bacterium</name>
    <dbReference type="NCBI Taxonomy" id="246130"/>
    <lineage>
        <taxon>Bacteria</taxon>
        <taxon>Pseudomonadati</taxon>
        <taxon>Gemmatimonadota</taxon>
        <taxon>Gemmatimonadia</taxon>
        <taxon>Gemmatimonadales</taxon>
        <taxon>Gemmatimonadaceae</taxon>
        <taxon>environmental samples</taxon>
    </lineage>
</organism>
<protein>
    <submittedName>
        <fullName evidence="2">Uncharacterized protein</fullName>
    </submittedName>
</protein>
<feature type="compositionally biased region" description="Basic and acidic residues" evidence="1">
    <location>
        <begin position="78"/>
        <end position="101"/>
    </location>
</feature>
<feature type="non-terminal residue" evidence="2">
    <location>
        <position position="110"/>
    </location>
</feature>
<reference evidence="2" key="1">
    <citation type="submission" date="2020-02" db="EMBL/GenBank/DDBJ databases">
        <authorList>
            <person name="Meier V. D."/>
        </authorList>
    </citation>
    <scope>NUCLEOTIDE SEQUENCE</scope>
    <source>
        <strain evidence="2">AVDCRST_MAG40</strain>
    </source>
</reference>
<feature type="compositionally biased region" description="Basic and acidic residues" evidence="1">
    <location>
        <begin position="31"/>
        <end position="52"/>
    </location>
</feature>
<evidence type="ECO:0000256" key="1">
    <source>
        <dbReference type="SAM" id="MobiDB-lite"/>
    </source>
</evidence>
<name>A0A6J4LDS1_9BACT</name>
<gene>
    <name evidence="2" type="ORF">AVDCRST_MAG40-1846</name>
</gene>
<accession>A0A6J4LDS1</accession>
<dbReference type="AlphaFoldDB" id="A0A6J4LDS1"/>
<feature type="region of interest" description="Disordered" evidence="1">
    <location>
        <begin position="1"/>
        <end position="110"/>
    </location>
</feature>
<dbReference type="EMBL" id="CADCTX010000574">
    <property type="protein sequence ID" value="CAA9329476.1"/>
    <property type="molecule type" value="Genomic_DNA"/>
</dbReference>
<feature type="compositionally biased region" description="Basic residues" evidence="1">
    <location>
        <begin position="11"/>
        <end position="23"/>
    </location>
</feature>
<evidence type="ECO:0000313" key="2">
    <source>
        <dbReference type="EMBL" id="CAA9329476.1"/>
    </source>
</evidence>
<proteinExistence type="predicted"/>
<sequence length="110" mass="12302">ELFDQQAGRGGRGRRRGPAHRRQPAGAQAEGARRAGARREEVPHRLQPDGLHRQLGARRPRVAVEEDPRAGRGAPARQPERRPQDAVRAHEARHAVPDRGHPRARARKLL</sequence>